<name>A0A9K3P3H0_HELAN</name>
<protein>
    <submittedName>
        <fullName evidence="1">Uncharacterized protein</fullName>
    </submittedName>
</protein>
<proteinExistence type="predicted"/>
<keyword evidence="2" id="KW-1185">Reference proteome</keyword>
<dbReference type="Gramene" id="mRNA:HanXRQr2_Chr01g0007781">
    <property type="protein sequence ID" value="CDS:HanXRQr2_Chr01g0007781.1"/>
    <property type="gene ID" value="HanXRQr2_Chr01g0007781"/>
</dbReference>
<accession>A0A9K3P3H0</accession>
<comment type="caution">
    <text evidence="1">The sequence shown here is derived from an EMBL/GenBank/DDBJ whole genome shotgun (WGS) entry which is preliminary data.</text>
</comment>
<organism evidence="1 2">
    <name type="scientific">Helianthus annuus</name>
    <name type="common">Common sunflower</name>
    <dbReference type="NCBI Taxonomy" id="4232"/>
    <lineage>
        <taxon>Eukaryota</taxon>
        <taxon>Viridiplantae</taxon>
        <taxon>Streptophyta</taxon>
        <taxon>Embryophyta</taxon>
        <taxon>Tracheophyta</taxon>
        <taxon>Spermatophyta</taxon>
        <taxon>Magnoliopsida</taxon>
        <taxon>eudicotyledons</taxon>
        <taxon>Gunneridae</taxon>
        <taxon>Pentapetalae</taxon>
        <taxon>asterids</taxon>
        <taxon>campanulids</taxon>
        <taxon>Asterales</taxon>
        <taxon>Asteraceae</taxon>
        <taxon>Asteroideae</taxon>
        <taxon>Heliantheae alliance</taxon>
        <taxon>Heliantheae</taxon>
        <taxon>Helianthus</taxon>
    </lineage>
</organism>
<sequence length="123" mass="14063">MADQRPLEVELFYNQVGYLSDPPAEYFELFNSLIVGLNDWRITHTLKTNPIICHDCIKVFWLSAKVNRRCANGEGSIDAKVHRKEIIVTKAIVWEVLKFGDQPNHPTSFARDSVVNALGRMSF</sequence>
<reference evidence="1" key="2">
    <citation type="submission" date="2020-06" db="EMBL/GenBank/DDBJ databases">
        <title>Helianthus annuus Genome sequencing and assembly Release 2.</title>
        <authorList>
            <person name="Gouzy J."/>
            <person name="Langlade N."/>
            <person name="Munos S."/>
        </authorList>
    </citation>
    <scope>NUCLEOTIDE SEQUENCE</scope>
    <source>
        <tissue evidence="1">Leaves</tissue>
    </source>
</reference>
<evidence type="ECO:0000313" key="2">
    <source>
        <dbReference type="Proteomes" id="UP000215914"/>
    </source>
</evidence>
<dbReference type="Proteomes" id="UP000215914">
    <property type="component" value="Unassembled WGS sequence"/>
</dbReference>
<dbReference type="AlphaFoldDB" id="A0A9K3P3H0"/>
<evidence type="ECO:0000313" key="1">
    <source>
        <dbReference type="EMBL" id="KAF5820928.1"/>
    </source>
</evidence>
<reference evidence="1" key="1">
    <citation type="journal article" date="2017" name="Nature">
        <title>The sunflower genome provides insights into oil metabolism, flowering and Asterid evolution.</title>
        <authorList>
            <person name="Badouin H."/>
            <person name="Gouzy J."/>
            <person name="Grassa C.J."/>
            <person name="Murat F."/>
            <person name="Staton S.E."/>
            <person name="Cottret L."/>
            <person name="Lelandais-Briere C."/>
            <person name="Owens G.L."/>
            <person name="Carrere S."/>
            <person name="Mayjonade B."/>
            <person name="Legrand L."/>
            <person name="Gill N."/>
            <person name="Kane N.C."/>
            <person name="Bowers J.E."/>
            <person name="Hubner S."/>
            <person name="Bellec A."/>
            <person name="Berard A."/>
            <person name="Berges H."/>
            <person name="Blanchet N."/>
            <person name="Boniface M.C."/>
            <person name="Brunel D."/>
            <person name="Catrice O."/>
            <person name="Chaidir N."/>
            <person name="Claudel C."/>
            <person name="Donnadieu C."/>
            <person name="Faraut T."/>
            <person name="Fievet G."/>
            <person name="Helmstetter N."/>
            <person name="King M."/>
            <person name="Knapp S.J."/>
            <person name="Lai Z."/>
            <person name="Le Paslier M.C."/>
            <person name="Lippi Y."/>
            <person name="Lorenzon L."/>
            <person name="Mandel J.R."/>
            <person name="Marage G."/>
            <person name="Marchand G."/>
            <person name="Marquand E."/>
            <person name="Bret-Mestries E."/>
            <person name="Morien E."/>
            <person name="Nambeesan S."/>
            <person name="Nguyen T."/>
            <person name="Pegot-Espagnet P."/>
            <person name="Pouilly N."/>
            <person name="Raftis F."/>
            <person name="Sallet E."/>
            <person name="Schiex T."/>
            <person name="Thomas J."/>
            <person name="Vandecasteele C."/>
            <person name="Vares D."/>
            <person name="Vear F."/>
            <person name="Vautrin S."/>
            <person name="Crespi M."/>
            <person name="Mangin B."/>
            <person name="Burke J.M."/>
            <person name="Salse J."/>
            <person name="Munos S."/>
            <person name="Vincourt P."/>
            <person name="Rieseberg L.H."/>
            <person name="Langlade N.B."/>
        </authorList>
    </citation>
    <scope>NUCLEOTIDE SEQUENCE</scope>
    <source>
        <tissue evidence="1">Leaves</tissue>
    </source>
</reference>
<dbReference type="EMBL" id="MNCJ02000316">
    <property type="protein sequence ID" value="KAF5820928.1"/>
    <property type="molecule type" value="Genomic_DNA"/>
</dbReference>
<gene>
    <name evidence="1" type="ORF">HanXRQr2_Chr01g0007781</name>
</gene>